<dbReference type="InterPro" id="IPR000644">
    <property type="entry name" value="CBS_dom"/>
</dbReference>
<evidence type="ECO:0000313" key="4">
    <source>
        <dbReference type="EMBL" id="MBW2961930.1"/>
    </source>
</evidence>
<dbReference type="Pfam" id="PF00571">
    <property type="entry name" value="CBS"/>
    <property type="match status" value="2"/>
</dbReference>
<keyword evidence="1" id="KW-0677">Repeat</keyword>
<feature type="domain" description="CBS" evidence="3">
    <location>
        <begin position="26"/>
        <end position="86"/>
    </location>
</feature>
<dbReference type="RefSeq" id="WP_219040217.1">
    <property type="nucleotide sequence ID" value="NZ_JAHWDF010000008.1"/>
</dbReference>
<proteinExistence type="predicted"/>
<keyword evidence="5" id="KW-1185">Reference proteome</keyword>
<dbReference type="CDD" id="cd04629">
    <property type="entry name" value="CBS_pair_bac"/>
    <property type="match status" value="1"/>
</dbReference>
<protein>
    <submittedName>
        <fullName evidence="4">CBS domain-containing protein</fullName>
    </submittedName>
</protein>
<reference evidence="4 5" key="1">
    <citation type="submission" date="2021-07" db="EMBL/GenBank/DDBJ databases">
        <title>Mesonia aestuariivivens sp. nov., isolated from a tidal flat.</title>
        <authorList>
            <person name="Kim Y.-O."/>
            <person name="Yoon J.-H."/>
        </authorList>
    </citation>
    <scope>NUCLEOTIDE SEQUENCE [LARGE SCALE GENOMIC DNA]</scope>
    <source>
        <strain evidence="4 5">JHPTF-M18</strain>
    </source>
</reference>
<accession>A0ABS6W250</accession>
<evidence type="ECO:0000313" key="5">
    <source>
        <dbReference type="Proteomes" id="UP000719267"/>
    </source>
</evidence>
<feature type="domain" description="CBS" evidence="3">
    <location>
        <begin position="95"/>
        <end position="154"/>
    </location>
</feature>
<evidence type="ECO:0000259" key="3">
    <source>
        <dbReference type="PROSITE" id="PS51371"/>
    </source>
</evidence>
<gene>
    <name evidence="4" type="ORF">KW502_08970</name>
</gene>
<dbReference type="InterPro" id="IPR044729">
    <property type="entry name" value="CBS_bac"/>
</dbReference>
<evidence type="ECO:0000256" key="2">
    <source>
        <dbReference type="PROSITE-ProRule" id="PRU00703"/>
    </source>
</evidence>
<keyword evidence="2" id="KW-0129">CBS domain</keyword>
<organism evidence="4 5">
    <name type="scientific">Mesonia aestuariivivens</name>
    <dbReference type="NCBI Taxonomy" id="2796128"/>
    <lineage>
        <taxon>Bacteria</taxon>
        <taxon>Pseudomonadati</taxon>
        <taxon>Bacteroidota</taxon>
        <taxon>Flavobacteriia</taxon>
        <taxon>Flavobacteriales</taxon>
        <taxon>Flavobacteriaceae</taxon>
        <taxon>Mesonia</taxon>
    </lineage>
</organism>
<comment type="caution">
    <text evidence="4">The sequence shown here is derived from an EMBL/GenBank/DDBJ whole genome shotgun (WGS) entry which is preliminary data.</text>
</comment>
<dbReference type="SMART" id="SM00116">
    <property type="entry name" value="CBS"/>
    <property type="match status" value="2"/>
</dbReference>
<dbReference type="PROSITE" id="PS51371">
    <property type="entry name" value="CBS"/>
    <property type="match status" value="2"/>
</dbReference>
<dbReference type="PANTHER" id="PTHR48108">
    <property type="entry name" value="CBS DOMAIN-CONTAINING PROTEIN CBSX2, CHLOROPLASTIC"/>
    <property type="match status" value="1"/>
</dbReference>
<sequence>MAIKNFQTKKLEEEVISENITVSDFMTINLYKFYKNQSVLEVMETLLKHNISGGPVVNDQNELVGIISEGDCIKQISESRYYNQPMENMSVENYMIRDVETVTPDMHLFDVANKFLSLKKRRFPVCEQGKLVGLISQKNVLKAALELQGHSWKS</sequence>
<name>A0ABS6W250_9FLAO</name>
<dbReference type="EMBL" id="JAHWDF010000008">
    <property type="protein sequence ID" value="MBW2961930.1"/>
    <property type="molecule type" value="Genomic_DNA"/>
</dbReference>
<dbReference type="PANTHER" id="PTHR48108:SF6">
    <property type="entry name" value="CBS DOMAIN-CONTAINING PROTEIN CBSX1, CHLOROPLASTIC"/>
    <property type="match status" value="1"/>
</dbReference>
<dbReference type="Proteomes" id="UP000719267">
    <property type="component" value="Unassembled WGS sequence"/>
</dbReference>
<dbReference type="InterPro" id="IPR051462">
    <property type="entry name" value="CBS_domain-containing"/>
</dbReference>
<evidence type="ECO:0000256" key="1">
    <source>
        <dbReference type="ARBA" id="ARBA00022737"/>
    </source>
</evidence>